<sequence>MHGVSSNYNEKTKISCMDEEERQIVQYLKQMETQCPKNSIFAPILVINCDIFIT</sequence>
<gene>
    <name evidence="1" type="ORF">A3Q56_05998</name>
</gene>
<keyword evidence="2" id="KW-1185">Reference proteome</keyword>
<evidence type="ECO:0000313" key="2">
    <source>
        <dbReference type="Proteomes" id="UP000078046"/>
    </source>
</evidence>
<evidence type="ECO:0000313" key="1">
    <source>
        <dbReference type="EMBL" id="OAF66285.1"/>
    </source>
</evidence>
<dbReference type="EMBL" id="LWCA01000980">
    <property type="protein sequence ID" value="OAF66285.1"/>
    <property type="molecule type" value="Genomic_DNA"/>
</dbReference>
<dbReference type="AlphaFoldDB" id="A0A177AWC2"/>
<proteinExistence type="predicted"/>
<organism evidence="1 2">
    <name type="scientific">Intoshia linei</name>
    <dbReference type="NCBI Taxonomy" id="1819745"/>
    <lineage>
        <taxon>Eukaryota</taxon>
        <taxon>Metazoa</taxon>
        <taxon>Spiralia</taxon>
        <taxon>Lophotrochozoa</taxon>
        <taxon>Mesozoa</taxon>
        <taxon>Orthonectida</taxon>
        <taxon>Rhopaluridae</taxon>
        <taxon>Intoshia</taxon>
    </lineage>
</organism>
<reference evidence="1 2" key="1">
    <citation type="submission" date="2016-04" db="EMBL/GenBank/DDBJ databases">
        <title>The genome of Intoshia linei affirms orthonectids as highly simplified spiralians.</title>
        <authorList>
            <person name="Mikhailov K.V."/>
            <person name="Slusarev G.S."/>
            <person name="Nikitin M.A."/>
            <person name="Logacheva M.D."/>
            <person name="Penin A."/>
            <person name="Aleoshin V."/>
            <person name="Panchin Y.V."/>
        </authorList>
    </citation>
    <scope>NUCLEOTIDE SEQUENCE [LARGE SCALE GENOMIC DNA]</scope>
    <source>
        <strain evidence="1">Intl2013</strain>
        <tissue evidence="1">Whole animal</tissue>
    </source>
</reference>
<protein>
    <submittedName>
        <fullName evidence="1">Uncharacterized protein</fullName>
    </submittedName>
</protein>
<name>A0A177AWC2_9BILA</name>
<dbReference type="Proteomes" id="UP000078046">
    <property type="component" value="Unassembled WGS sequence"/>
</dbReference>
<comment type="caution">
    <text evidence="1">The sequence shown here is derived from an EMBL/GenBank/DDBJ whole genome shotgun (WGS) entry which is preliminary data.</text>
</comment>
<accession>A0A177AWC2</accession>